<name>A0A914HV57_GLORO</name>
<evidence type="ECO:0000259" key="22">
    <source>
        <dbReference type="Pfam" id="PF00112"/>
    </source>
</evidence>
<dbReference type="GO" id="GO:0012505">
    <property type="term" value="C:endomembrane system"/>
    <property type="evidence" value="ECO:0007669"/>
    <property type="project" value="UniProtKB-SubCell"/>
</dbReference>
<dbReference type="AlphaFoldDB" id="A0A914HV57"/>
<dbReference type="PANTHER" id="PTHR12411">
    <property type="entry name" value="CYSTEINE PROTEASE FAMILY C1-RELATED"/>
    <property type="match status" value="1"/>
</dbReference>
<evidence type="ECO:0000256" key="18">
    <source>
        <dbReference type="ARBA" id="ARBA00049296"/>
    </source>
</evidence>
<dbReference type="WBParaSite" id="Gr19_v10_g4773.t1">
    <property type="protein sequence ID" value="Gr19_v10_g4773.t1"/>
    <property type="gene ID" value="Gr19_v10_g4773"/>
</dbReference>
<comment type="similarity">
    <text evidence="3">Belongs to the peptidase C1 family.</text>
</comment>
<keyword evidence="7" id="KW-0378">Hydrolase</keyword>
<dbReference type="InterPro" id="IPR013128">
    <property type="entry name" value="Peptidase_C1A"/>
</dbReference>
<comment type="catalytic activity">
    <reaction evidence="11">
        <text>12-hexadecanoyloxy-octadecanoate + H2O = 12-hydroxyoctadecanoate + hexadecanoate + H(+)</text>
        <dbReference type="Rhea" id="RHEA:52056"/>
        <dbReference type="ChEBI" id="CHEBI:7896"/>
        <dbReference type="ChEBI" id="CHEBI:15377"/>
        <dbReference type="ChEBI" id="CHEBI:15378"/>
        <dbReference type="ChEBI" id="CHEBI:83677"/>
        <dbReference type="ChEBI" id="CHEBI:84201"/>
    </reaction>
    <physiologicalReaction direction="left-to-right" evidence="11">
        <dbReference type="Rhea" id="RHEA:52057"/>
    </physiologicalReaction>
</comment>
<evidence type="ECO:0000256" key="4">
    <source>
        <dbReference type="ARBA" id="ARBA00009300"/>
    </source>
</evidence>
<keyword evidence="5" id="KW-0645">Protease</keyword>
<feature type="transmembrane region" description="Helical" evidence="21">
    <location>
        <begin position="88"/>
        <end position="112"/>
    </location>
</feature>
<evidence type="ECO:0000313" key="23">
    <source>
        <dbReference type="Proteomes" id="UP000887572"/>
    </source>
</evidence>
<comment type="catalytic activity">
    <reaction evidence="15">
        <text>12-(9Z-octadecenoyloxy)-octadecanoate + H2O = 12-hydroxyoctadecanoate + (9Z)-octadecenoate + H(+)</text>
        <dbReference type="Rhea" id="RHEA:52060"/>
        <dbReference type="ChEBI" id="CHEBI:15377"/>
        <dbReference type="ChEBI" id="CHEBI:15378"/>
        <dbReference type="ChEBI" id="CHEBI:30823"/>
        <dbReference type="ChEBI" id="CHEBI:84201"/>
        <dbReference type="ChEBI" id="CHEBI:136302"/>
    </reaction>
    <physiologicalReaction direction="left-to-right" evidence="15">
        <dbReference type="Rhea" id="RHEA:52061"/>
    </physiologicalReaction>
</comment>
<dbReference type="Pfam" id="PF04750">
    <property type="entry name" value="Far-17a_AIG1"/>
    <property type="match status" value="1"/>
</dbReference>
<dbReference type="Proteomes" id="UP000887572">
    <property type="component" value="Unplaced"/>
</dbReference>
<evidence type="ECO:0000256" key="5">
    <source>
        <dbReference type="ARBA" id="ARBA00022670"/>
    </source>
</evidence>
<dbReference type="GO" id="GO:0008234">
    <property type="term" value="F:cysteine-type peptidase activity"/>
    <property type="evidence" value="ECO:0007669"/>
    <property type="project" value="UniProtKB-KW"/>
</dbReference>
<feature type="transmembrane region" description="Helical" evidence="21">
    <location>
        <begin position="163"/>
        <end position="181"/>
    </location>
</feature>
<dbReference type="Gene3D" id="3.90.70.10">
    <property type="entry name" value="Cysteine proteinases"/>
    <property type="match status" value="1"/>
</dbReference>
<evidence type="ECO:0000256" key="2">
    <source>
        <dbReference type="ARBA" id="ARBA00004127"/>
    </source>
</evidence>
<evidence type="ECO:0000256" key="8">
    <source>
        <dbReference type="ARBA" id="ARBA00022807"/>
    </source>
</evidence>
<evidence type="ECO:0000256" key="17">
    <source>
        <dbReference type="ARBA" id="ARBA00049221"/>
    </source>
</evidence>
<evidence type="ECO:0000256" key="9">
    <source>
        <dbReference type="ARBA" id="ARBA00022989"/>
    </source>
</evidence>
<evidence type="ECO:0000256" key="6">
    <source>
        <dbReference type="ARBA" id="ARBA00022692"/>
    </source>
</evidence>
<evidence type="ECO:0000256" key="3">
    <source>
        <dbReference type="ARBA" id="ARBA00008455"/>
    </source>
</evidence>
<evidence type="ECO:0000313" key="24">
    <source>
        <dbReference type="WBParaSite" id="Gr19_v10_g4773.t1"/>
    </source>
</evidence>
<dbReference type="InterPro" id="IPR006838">
    <property type="entry name" value="ADTRP_AIG1"/>
</dbReference>
<comment type="catalytic activity">
    <reaction evidence="20">
        <text>12-(9Z-hexadecenoyloxy)-octadecanoate + H2O = 12-hydroxyoctadecanoate + (9Z)-hexadecenoate + H(+)</text>
        <dbReference type="Rhea" id="RHEA:52072"/>
        <dbReference type="ChEBI" id="CHEBI:15377"/>
        <dbReference type="ChEBI" id="CHEBI:15378"/>
        <dbReference type="ChEBI" id="CHEBI:32372"/>
        <dbReference type="ChEBI" id="CHEBI:84201"/>
        <dbReference type="ChEBI" id="CHEBI:136312"/>
    </reaction>
    <physiologicalReaction direction="left-to-right" evidence="20">
        <dbReference type="Rhea" id="RHEA:52073"/>
    </physiologicalReaction>
</comment>
<keyword evidence="8" id="KW-0788">Thiol protease</keyword>
<evidence type="ECO:0000256" key="14">
    <source>
        <dbReference type="ARBA" id="ARBA00048680"/>
    </source>
</evidence>
<evidence type="ECO:0000256" key="21">
    <source>
        <dbReference type="SAM" id="Phobius"/>
    </source>
</evidence>
<evidence type="ECO:0000256" key="16">
    <source>
        <dbReference type="ARBA" id="ARBA00048800"/>
    </source>
</evidence>
<keyword evidence="9 21" id="KW-1133">Transmembrane helix</keyword>
<dbReference type="GO" id="GO:0006508">
    <property type="term" value="P:proteolysis"/>
    <property type="evidence" value="ECO:0007669"/>
    <property type="project" value="UniProtKB-KW"/>
</dbReference>
<comment type="catalytic activity">
    <reaction evidence="1">
        <text>9-(9Z-hexadecenoyloxy)-octadecanoate + H2O = (9Z)-hexadecenoate + 9-hydroxy-octadecanoate + H(+)</text>
        <dbReference type="Rhea" id="RHEA:52068"/>
        <dbReference type="ChEBI" id="CHEBI:15377"/>
        <dbReference type="ChEBI" id="CHEBI:15378"/>
        <dbReference type="ChEBI" id="CHEBI:32372"/>
        <dbReference type="ChEBI" id="CHEBI:136286"/>
        <dbReference type="ChEBI" id="CHEBI:136309"/>
    </reaction>
    <physiologicalReaction direction="left-to-right" evidence="1">
        <dbReference type="Rhea" id="RHEA:52069"/>
    </physiologicalReaction>
</comment>
<comment type="catalytic activity">
    <reaction evidence="12">
        <text>13-octadecanoyloxy-octadecanoate + H2O = 13-hydroxy-octadecanoate + octadecanoate + H(+)</text>
        <dbReference type="Rhea" id="RHEA:52084"/>
        <dbReference type="ChEBI" id="CHEBI:15377"/>
        <dbReference type="ChEBI" id="CHEBI:15378"/>
        <dbReference type="ChEBI" id="CHEBI:25629"/>
        <dbReference type="ChEBI" id="CHEBI:136304"/>
        <dbReference type="ChEBI" id="CHEBI:136335"/>
    </reaction>
    <physiologicalReaction direction="left-to-right" evidence="12">
        <dbReference type="Rhea" id="RHEA:52085"/>
    </physiologicalReaction>
</comment>
<comment type="catalytic activity">
    <reaction evidence="17">
        <text>9-octadecanoyloxy-octadecanoate + H2O = 9-hydroxy-octadecanoate + octadecanoate + H(+)</text>
        <dbReference type="Rhea" id="RHEA:52096"/>
        <dbReference type="ChEBI" id="CHEBI:15377"/>
        <dbReference type="ChEBI" id="CHEBI:15378"/>
        <dbReference type="ChEBI" id="CHEBI:25629"/>
        <dbReference type="ChEBI" id="CHEBI:136286"/>
        <dbReference type="ChEBI" id="CHEBI:136373"/>
    </reaction>
    <physiologicalReaction direction="left-to-right" evidence="17">
        <dbReference type="Rhea" id="RHEA:52097"/>
    </physiologicalReaction>
</comment>
<keyword evidence="23" id="KW-1185">Reference proteome</keyword>
<keyword evidence="10 21" id="KW-0472">Membrane</keyword>
<dbReference type="PROSITE" id="PS00139">
    <property type="entry name" value="THIOL_PROTEASE_CYS"/>
    <property type="match status" value="1"/>
</dbReference>
<evidence type="ECO:0000256" key="11">
    <source>
        <dbReference type="ARBA" id="ARBA00047368"/>
    </source>
</evidence>
<comment type="catalytic activity">
    <reaction evidence="19">
        <text>13-(9Z-hexadecenoyloxy)-octadecanoate + H2O = 13-hydroxy-octadecanoate + (9Z)-hexadecenoate + H(+)</text>
        <dbReference type="Rhea" id="RHEA:52076"/>
        <dbReference type="ChEBI" id="CHEBI:15377"/>
        <dbReference type="ChEBI" id="CHEBI:15378"/>
        <dbReference type="ChEBI" id="CHEBI:32372"/>
        <dbReference type="ChEBI" id="CHEBI:136304"/>
        <dbReference type="ChEBI" id="CHEBI:136315"/>
    </reaction>
    <physiologicalReaction direction="left-to-right" evidence="19">
        <dbReference type="Rhea" id="RHEA:52077"/>
    </physiologicalReaction>
</comment>
<protein>
    <submittedName>
        <fullName evidence="24">Peptidase C1A papain C-terminal domain-containing protein</fullName>
    </submittedName>
</protein>
<feature type="domain" description="Peptidase C1A papain C-terminal" evidence="22">
    <location>
        <begin position="226"/>
        <end position="275"/>
    </location>
</feature>
<reference evidence="24" key="1">
    <citation type="submission" date="2022-11" db="UniProtKB">
        <authorList>
            <consortium name="WormBaseParasite"/>
        </authorList>
    </citation>
    <scope>IDENTIFICATION</scope>
</reference>
<dbReference type="GO" id="GO:0016020">
    <property type="term" value="C:membrane"/>
    <property type="evidence" value="ECO:0007669"/>
    <property type="project" value="InterPro"/>
</dbReference>
<comment type="catalytic activity">
    <reaction evidence="14">
        <text>12-octadecanoyloxy-octadecanoate + H2O = 12-hydroxyoctadecanoate + octadecanoate + H(+)</text>
        <dbReference type="Rhea" id="RHEA:52080"/>
        <dbReference type="ChEBI" id="CHEBI:15377"/>
        <dbReference type="ChEBI" id="CHEBI:15378"/>
        <dbReference type="ChEBI" id="CHEBI:25629"/>
        <dbReference type="ChEBI" id="CHEBI:84201"/>
        <dbReference type="ChEBI" id="CHEBI:136330"/>
    </reaction>
    <physiologicalReaction direction="left-to-right" evidence="14">
        <dbReference type="Rhea" id="RHEA:52081"/>
    </physiologicalReaction>
</comment>
<evidence type="ECO:0000256" key="12">
    <source>
        <dbReference type="ARBA" id="ARBA00047427"/>
    </source>
</evidence>
<comment type="catalytic activity">
    <reaction evidence="18">
        <text>13-(9Z-octadecenoyloxy)-octadecanoate + H2O = 13-hydroxy-octadecanoate + (9Z)-octadecenoate + H(+)</text>
        <dbReference type="Rhea" id="RHEA:52064"/>
        <dbReference type="ChEBI" id="CHEBI:15377"/>
        <dbReference type="ChEBI" id="CHEBI:15378"/>
        <dbReference type="ChEBI" id="CHEBI:30823"/>
        <dbReference type="ChEBI" id="CHEBI:136303"/>
        <dbReference type="ChEBI" id="CHEBI:136304"/>
    </reaction>
    <physiologicalReaction direction="left-to-right" evidence="18">
        <dbReference type="Rhea" id="RHEA:52065"/>
    </physiologicalReaction>
</comment>
<comment type="catalytic activity">
    <reaction evidence="16">
        <text>9-(9Z-octadecenoyloxy)-octadecanoate + H2O = 9-hydroxy-octadecanoate + (9Z)-octadecenoate + H(+)</text>
        <dbReference type="Rhea" id="RHEA:52048"/>
        <dbReference type="ChEBI" id="CHEBI:15377"/>
        <dbReference type="ChEBI" id="CHEBI:15378"/>
        <dbReference type="ChEBI" id="CHEBI:30823"/>
        <dbReference type="ChEBI" id="CHEBI:136282"/>
        <dbReference type="ChEBI" id="CHEBI:136286"/>
    </reaction>
    <physiologicalReaction direction="left-to-right" evidence="16">
        <dbReference type="Rhea" id="RHEA:52049"/>
    </physiologicalReaction>
</comment>
<dbReference type="InterPro" id="IPR000169">
    <property type="entry name" value="Pept_cys_AS"/>
</dbReference>
<evidence type="ECO:0000256" key="19">
    <source>
        <dbReference type="ARBA" id="ARBA00049322"/>
    </source>
</evidence>
<evidence type="ECO:0000256" key="15">
    <source>
        <dbReference type="ARBA" id="ARBA00048701"/>
    </source>
</evidence>
<comment type="subcellular location">
    <subcellularLocation>
        <location evidence="2">Endomembrane system</location>
        <topology evidence="2">Multi-pass membrane protein</topology>
    </subcellularLocation>
</comment>
<feature type="transmembrane region" description="Helical" evidence="21">
    <location>
        <begin position="54"/>
        <end position="76"/>
    </location>
</feature>
<comment type="catalytic activity">
    <reaction evidence="13">
        <text>9-hexadecanoyloxy-octadecanoate + H2O = 9-hydroxy-octadecanoate + hexadecanoate + H(+)</text>
        <dbReference type="Rhea" id="RHEA:52052"/>
        <dbReference type="ChEBI" id="CHEBI:7896"/>
        <dbReference type="ChEBI" id="CHEBI:15377"/>
        <dbReference type="ChEBI" id="CHEBI:15378"/>
        <dbReference type="ChEBI" id="CHEBI:83670"/>
        <dbReference type="ChEBI" id="CHEBI:136286"/>
    </reaction>
    <physiologicalReaction direction="left-to-right" evidence="13">
        <dbReference type="Rhea" id="RHEA:52053"/>
    </physiologicalReaction>
</comment>
<dbReference type="Pfam" id="PF00112">
    <property type="entry name" value="Peptidase_C1"/>
    <property type="match status" value="1"/>
</dbReference>
<evidence type="ECO:0000256" key="1">
    <source>
        <dbReference type="ARBA" id="ARBA00000923"/>
    </source>
</evidence>
<evidence type="ECO:0000256" key="7">
    <source>
        <dbReference type="ARBA" id="ARBA00022801"/>
    </source>
</evidence>
<proteinExistence type="inferred from homology"/>
<keyword evidence="6 21" id="KW-0812">Transmembrane</keyword>
<accession>A0A914HV57</accession>
<feature type="transmembrane region" description="Helical" evidence="21">
    <location>
        <begin position="124"/>
        <end position="143"/>
    </location>
</feature>
<dbReference type="InterPro" id="IPR000668">
    <property type="entry name" value="Peptidase_C1A_C"/>
</dbReference>
<evidence type="ECO:0000256" key="13">
    <source>
        <dbReference type="ARBA" id="ARBA00047863"/>
    </source>
</evidence>
<comment type="similarity">
    <text evidence="4">Belongs to the AIG1 family.</text>
</comment>
<organism evidence="23 24">
    <name type="scientific">Globodera rostochiensis</name>
    <name type="common">Golden nematode worm</name>
    <name type="synonym">Heterodera rostochiensis</name>
    <dbReference type="NCBI Taxonomy" id="31243"/>
    <lineage>
        <taxon>Eukaryota</taxon>
        <taxon>Metazoa</taxon>
        <taxon>Ecdysozoa</taxon>
        <taxon>Nematoda</taxon>
        <taxon>Chromadorea</taxon>
        <taxon>Rhabditida</taxon>
        <taxon>Tylenchina</taxon>
        <taxon>Tylenchomorpha</taxon>
        <taxon>Tylenchoidea</taxon>
        <taxon>Heteroderidae</taxon>
        <taxon>Heteroderinae</taxon>
        <taxon>Globodera</taxon>
    </lineage>
</organism>
<evidence type="ECO:0000256" key="20">
    <source>
        <dbReference type="ARBA" id="ARBA00049428"/>
    </source>
</evidence>
<dbReference type="InterPro" id="IPR038765">
    <property type="entry name" value="Papain-like_cys_pep_sf"/>
</dbReference>
<dbReference type="SUPFAM" id="SSF54001">
    <property type="entry name" value="Cysteine proteinases"/>
    <property type="match status" value="1"/>
</dbReference>
<evidence type="ECO:0000256" key="10">
    <source>
        <dbReference type="ARBA" id="ARBA00023136"/>
    </source>
</evidence>
<sequence length="280" mass="32732">MWSKTDQHMPVPNAYISYLAQRSLLIQWFYYTTAAILMPSPYRPRAFASKLHTVTAAIVFPFSFVVVMMIWAQYIMDPGTQTSKEERLFFIINWSRIVIWPLFAMLVDIFMWQHQRPKPRGYKADIVPALISICGVAFCYAGVVRYNLWTYPIFRKFYVGCRPIIPMLCCFPIFVAFRRVYPKLLKYRYMRFVRCEGRRRPRGGGIEGGKVFGVTAYFDWSDEELKEEFDWRKKGVISHVKIQLRCGACWAFATAAVVESQHAIRNGTLFTLSEQGAWDN</sequence>